<name>A0A2P4XWG2_9STRA</name>
<dbReference type="AlphaFoldDB" id="A0A2P4XWG2"/>
<evidence type="ECO:0000313" key="2">
    <source>
        <dbReference type="Proteomes" id="UP000237271"/>
    </source>
</evidence>
<evidence type="ECO:0000313" key="1">
    <source>
        <dbReference type="EMBL" id="POM69890.1"/>
    </source>
</evidence>
<gene>
    <name evidence="1" type="ORF">PHPALM_13781</name>
</gene>
<keyword evidence="2" id="KW-1185">Reference proteome</keyword>
<accession>A0A2P4XWG2</accession>
<proteinExistence type="predicted"/>
<dbReference type="Proteomes" id="UP000237271">
    <property type="component" value="Unassembled WGS sequence"/>
</dbReference>
<dbReference type="EMBL" id="NCKW01007813">
    <property type="protein sequence ID" value="POM69890.1"/>
    <property type="molecule type" value="Genomic_DNA"/>
</dbReference>
<protein>
    <submittedName>
        <fullName evidence="1">Uncharacterized protein</fullName>
    </submittedName>
</protein>
<reference evidence="1 2" key="1">
    <citation type="journal article" date="2017" name="Genome Biol. Evol.">
        <title>Phytophthora megakarya and P. palmivora, closely related causal agents of cacao black pod rot, underwent increases in genome sizes and gene numbers by different mechanisms.</title>
        <authorList>
            <person name="Ali S.S."/>
            <person name="Shao J."/>
            <person name="Lary D.J."/>
            <person name="Kronmiller B."/>
            <person name="Shen D."/>
            <person name="Strem M.D."/>
            <person name="Amoako-Attah I."/>
            <person name="Akrofi A.Y."/>
            <person name="Begoude B.A."/>
            <person name="Ten Hoopen G.M."/>
            <person name="Coulibaly K."/>
            <person name="Kebe B.I."/>
            <person name="Melnick R.L."/>
            <person name="Guiltinan M.J."/>
            <person name="Tyler B.M."/>
            <person name="Meinhardt L.W."/>
            <person name="Bailey B.A."/>
        </authorList>
    </citation>
    <scope>NUCLEOTIDE SEQUENCE [LARGE SCALE GENOMIC DNA]</scope>
    <source>
        <strain evidence="2">sbr112.9</strain>
    </source>
</reference>
<comment type="caution">
    <text evidence="1">The sequence shown here is derived from an EMBL/GenBank/DDBJ whole genome shotgun (WGS) entry which is preliminary data.</text>
</comment>
<sequence length="81" mass="9358">MTFMKNIRREDKVIRDNKFIYDSSSQNHEEAKMLRTPRTASLEKRVHGVPPKSTLSVKELSILTCHQRLGSERPQGPCPNH</sequence>
<organism evidence="1 2">
    <name type="scientific">Phytophthora palmivora</name>
    <dbReference type="NCBI Taxonomy" id="4796"/>
    <lineage>
        <taxon>Eukaryota</taxon>
        <taxon>Sar</taxon>
        <taxon>Stramenopiles</taxon>
        <taxon>Oomycota</taxon>
        <taxon>Peronosporomycetes</taxon>
        <taxon>Peronosporales</taxon>
        <taxon>Peronosporaceae</taxon>
        <taxon>Phytophthora</taxon>
    </lineage>
</organism>